<dbReference type="GO" id="GO:0009398">
    <property type="term" value="P:FMN biosynthetic process"/>
    <property type="evidence" value="ECO:0007669"/>
    <property type="project" value="UniProtKB-UniRule"/>
</dbReference>
<evidence type="ECO:0000256" key="8">
    <source>
        <dbReference type="ARBA" id="ARBA00022777"/>
    </source>
</evidence>
<gene>
    <name evidence="16" type="ORF">ELD05_05820</name>
</gene>
<comment type="catalytic activity">
    <reaction evidence="13 14">
        <text>FMN + ATP + H(+) = FAD + diphosphate</text>
        <dbReference type="Rhea" id="RHEA:17237"/>
        <dbReference type="ChEBI" id="CHEBI:15378"/>
        <dbReference type="ChEBI" id="CHEBI:30616"/>
        <dbReference type="ChEBI" id="CHEBI:33019"/>
        <dbReference type="ChEBI" id="CHEBI:57692"/>
        <dbReference type="ChEBI" id="CHEBI:58210"/>
        <dbReference type="EC" id="2.7.7.2"/>
    </reaction>
</comment>
<dbReference type="GO" id="GO:0003919">
    <property type="term" value="F:FMN adenylyltransferase activity"/>
    <property type="evidence" value="ECO:0007669"/>
    <property type="project" value="UniProtKB-UniRule"/>
</dbReference>
<comment type="similarity">
    <text evidence="14">Belongs to the ribF family.</text>
</comment>
<dbReference type="KEGG" id="ccha:ELD05_05820"/>
<keyword evidence="5 14" id="KW-0808">Transferase</keyword>
<dbReference type="NCBIfam" id="NF004162">
    <property type="entry name" value="PRK05627.1-5"/>
    <property type="match status" value="1"/>
</dbReference>
<dbReference type="PANTHER" id="PTHR22749">
    <property type="entry name" value="RIBOFLAVIN KINASE/FMN ADENYLYLTRANSFERASE"/>
    <property type="match status" value="1"/>
</dbReference>
<reference evidence="16 17" key="1">
    <citation type="submission" date="2018-12" db="EMBL/GenBank/DDBJ databases">
        <title>Genome sequence from the cellulolytic species, Caldicellulosiruptor changbaiensis.</title>
        <authorList>
            <person name="Blumer-Schuette S.E."/>
            <person name="Mendoza C."/>
        </authorList>
    </citation>
    <scope>NUCLEOTIDE SEQUENCE [LARGE SCALE GENOMIC DNA]</scope>
    <source>
        <strain evidence="16 17">CBS-Z</strain>
    </source>
</reference>
<accession>A0A3T0D5I7</accession>
<dbReference type="EC" id="2.7.1.26" evidence="14"/>
<dbReference type="GO" id="GO:0008531">
    <property type="term" value="F:riboflavin kinase activity"/>
    <property type="evidence" value="ECO:0007669"/>
    <property type="project" value="UniProtKB-UniRule"/>
</dbReference>
<comment type="catalytic activity">
    <reaction evidence="12 14">
        <text>riboflavin + ATP = FMN + ADP + H(+)</text>
        <dbReference type="Rhea" id="RHEA:14357"/>
        <dbReference type="ChEBI" id="CHEBI:15378"/>
        <dbReference type="ChEBI" id="CHEBI:30616"/>
        <dbReference type="ChEBI" id="CHEBI:57986"/>
        <dbReference type="ChEBI" id="CHEBI:58210"/>
        <dbReference type="ChEBI" id="CHEBI:456216"/>
        <dbReference type="EC" id="2.7.1.26"/>
    </reaction>
</comment>
<dbReference type="UniPathway" id="UPA00276">
    <property type="reaction ID" value="UER00406"/>
</dbReference>
<evidence type="ECO:0000256" key="2">
    <source>
        <dbReference type="ARBA" id="ARBA00005201"/>
    </source>
</evidence>
<dbReference type="GO" id="GO:0009231">
    <property type="term" value="P:riboflavin biosynthetic process"/>
    <property type="evidence" value="ECO:0007669"/>
    <property type="project" value="InterPro"/>
</dbReference>
<evidence type="ECO:0000256" key="11">
    <source>
        <dbReference type="ARBA" id="ARBA00023268"/>
    </source>
</evidence>
<dbReference type="InterPro" id="IPR015865">
    <property type="entry name" value="Riboflavin_kinase_bac/euk"/>
</dbReference>
<dbReference type="GO" id="GO:0006747">
    <property type="term" value="P:FAD biosynthetic process"/>
    <property type="evidence" value="ECO:0007669"/>
    <property type="project" value="UniProtKB-UniRule"/>
</dbReference>
<dbReference type="SUPFAM" id="SSF52374">
    <property type="entry name" value="Nucleotidylyl transferase"/>
    <property type="match status" value="1"/>
</dbReference>
<comment type="pathway">
    <text evidence="1 14">Cofactor biosynthesis; FAD biosynthesis; FAD from FMN: step 1/1.</text>
</comment>
<dbReference type="InterPro" id="IPR023465">
    <property type="entry name" value="Riboflavin_kinase_dom_sf"/>
</dbReference>
<keyword evidence="10 14" id="KW-0067">ATP-binding</keyword>
<dbReference type="InterPro" id="IPR002606">
    <property type="entry name" value="Riboflavin_kinase_bac"/>
</dbReference>
<comment type="pathway">
    <text evidence="2 14">Cofactor biosynthesis; FMN biosynthesis; FMN from riboflavin (ATP route): step 1/1.</text>
</comment>
<keyword evidence="17" id="KW-1185">Reference proteome</keyword>
<evidence type="ECO:0000256" key="1">
    <source>
        <dbReference type="ARBA" id="ARBA00004726"/>
    </source>
</evidence>
<dbReference type="CDD" id="cd02064">
    <property type="entry name" value="FAD_synthetase_N"/>
    <property type="match status" value="1"/>
</dbReference>
<dbReference type="Pfam" id="PF01687">
    <property type="entry name" value="Flavokinase"/>
    <property type="match status" value="1"/>
</dbReference>
<evidence type="ECO:0000256" key="6">
    <source>
        <dbReference type="ARBA" id="ARBA00022695"/>
    </source>
</evidence>
<evidence type="ECO:0000256" key="3">
    <source>
        <dbReference type="ARBA" id="ARBA00022630"/>
    </source>
</evidence>
<dbReference type="InterPro" id="IPR023468">
    <property type="entry name" value="Riboflavin_kinase"/>
</dbReference>
<keyword evidence="8 14" id="KW-0418">Kinase</keyword>
<name>A0A3T0D5I7_9FIRM</name>
<organism evidence="16 17">
    <name type="scientific">Caldicellulosiruptor changbaiensis</name>
    <dbReference type="NCBI Taxonomy" id="1222016"/>
    <lineage>
        <taxon>Bacteria</taxon>
        <taxon>Bacillati</taxon>
        <taxon>Bacillota</taxon>
        <taxon>Bacillota incertae sedis</taxon>
        <taxon>Caldicellulosiruptorales</taxon>
        <taxon>Caldicellulosiruptoraceae</taxon>
        <taxon>Caldicellulosiruptor</taxon>
    </lineage>
</organism>
<dbReference type="SUPFAM" id="SSF82114">
    <property type="entry name" value="Riboflavin kinase-like"/>
    <property type="match status" value="1"/>
</dbReference>
<dbReference type="UniPathway" id="UPA00277">
    <property type="reaction ID" value="UER00407"/>
</dbReference>
<sequence length="305" mass="35299">MNIYQRILTRDDAPAVALGFFDGFHIGHKKLFEVLTSSANQCKKVVFTFKNHPDKLLGLDTKYILTNNERLEFFEKYEIDDVYFIEFNKKFMQIDKDRFIEDILIKKLNVSLVVVGYDFTFGYKAEGNSKYLCEKLKNFGRKCVVIEPVKYQGQVVSSTLIRNLIMDGNIKLANLLLGYNFFIKGIVKRGNRLGRKMGFPTLNIGFDKNKVVPKNGVYITNTIIDNKRYLSLTNVGLNPTVSKTQNIKIETHVLDFEKEAYGKEITVEFISFIRDEKKFVNLQELKNQINKDIEYVKALFCKASI</sequence>
<proteinExistence type="inferred from homology"/>
<dbReference type="RefSeq" id="WP_127351685.1">
    <property type="nucleotide sequence ID" value="NZ_CP034791.1"/>
</dbReference>
<dbReference type="PIRSF" id="PIRSF004491">
    <property type="entry name" value="FAD_Synth"/>
    <property type="match status" value="1"/>
</dbReference>
<evidence type="ECO:0000313" key="16">
    <source>
        <dbReference type="EMBL" id="AZT90192.1"/>
    </source>
</evidence>
<dbReference type="AlphaFoldDB" id="A0A3T0D5I7"/>
<keyword evidence="6 14" id="KW-0548">Nucleotidyltransferase</keyword>
<evidence type="ECO:0000256" key="4">
    <source>
        <dbReference type="ARBA" id="ARBA00022643"/>
    </source>
</evidence>
<keyword evidence="4 14" id="KW-0288">FMN</keyword>
<evidence type="ECO:0000256" key="13">
    <source>
        <dbReference type="ARBA" id="ARBA00049494"/>
    </source>
</evidence>
<dbReference type="InterPro" id="IPR015864">
    <property type="entry name" value="FAD_synthase"/>
</dbReference>
<dbReference type="PANTHER" id="PTHR22749:SF6">
    <property type="entry name" value="RIBOFLAVIN KINASE"/>
    <property type="match status" value="1"/>
</dbReference>
<dbReference type="Pfam" id="PF06574">
    <property type="entry name" value="FAD_syn"/>
    <property type="match status" value="1"/>
</dbReference>
<dbReference type="EC" id="2.7.7.2" evidence="14"/>
<keyword evidence="7 14" id="KW-0547">Nucleotide-binding</keyword>
<evidence type="ECO:0000256" key="9">
    <source>
        <dbReference type="ARBA" id="ARBA00022827"/>
    </source>
</evidence>
<dbReference type="SMART" id="SM00904">
    <property type="entry name" value="Flavokinase"/>
    <property type="match status" value="1"/>
</dbReference>
<dbReference type="GO" id="GO:0005524">
    <property type="term" value="F:ATP binding"/>
    <property type="evidence" value="ECO:0007669"/>
    <property type="project" value="UniProtKB-UniRule"/>
</dbReference>
<evidence type="ECO:0000256" key="14">
    <source>
        <dbReference type="PIRNR" id="PIRNR004491"/>
    </source>
</evidence>
<evidence type="ECO:0000256" key="12">
    <source>
        <dbReference type="ARBA" id="ARBA00047880"/>
    </source>
</evidence>
<dbReference type="InterPro" id="IPR014729">
    <property type="entry name" value="Rossmann-like_a/b/a_fold"/>
</dbReference>
<evidence type="ECO:0000256" key="10">
    <source>
        <dbReference type="ARBA" id="ARBA00022840"/>
    </source>
</evidence>
<dbReference type="FunFam" id="3.40.50.620:FF:000021">
    <property type="entry name" value="Riboflavin biosynthesis protein"/>
    <property type="match status" value="1"/>
</dbReference>
<protein>
    <recommendedName>
        <fullName evidence="14">Riboflavin biosynthesis protein</fullName>
    </recommendedName>
    <domain>
        <recommendedName>
            <fullName evidence="14">Riboflavin kinase</fullName>
            <ecNumber evidence="14">2.7.1.26</ecNumber>
        </recommendedName>
        <alternativeName>
            <fullName evidence="14">Flavokinase</fullName>
        </alternativeName>
    </domain>
    <domain>
        <recommendedName>
            <fullName evidence="14">FMN adenylyltransferase</fullName>
            <ecNumber evidence="14">2.7.7.2</ecNumber>
        </recommendedName>
        <alternativeName>
            <fullName evidence="14">FAD pyrophosphorylase</fullName>
        </alternativeName>
        <alternativeName>
            <fullName evidence="14">FAD synthase</fullName>
        </alternativeName>
    </domain>
</protein>
<evidence type="ECO:0000313" key="17">
    <source>
        <dbReference type="Proteomes" id="UP000282930"/>
    </source>
</evidence>
<feature type="domain" description="Riboflavin kinase" evidence="15">
    <location>
        <begin position="176"/>
        <end position="301"/>
    </location>
</feature>
<keyword evidence="9 14" id="KW-0274">FAD</keyword>
<dbReference type="Gene3D" id="3.40.50.620">
    <property type="entry name" value="HUPs"/>
    <property type="match status" value="1"/>
</dbReference>
<keyword evidence="3 14" id="KW-0285">Flavoprotein</keyword>
<evidence type="ECO:0000259" key="15">
    <source>
        <dbReference type="SMART" id="SM00904"/>
    </source>
</evidence>
<dbReference type="Gene3D" id="2.40.30.30">
    <property type="entry name" value="Riboflavin kinase-like"/>
    <property type="match status" value="1"/>
</dbReference>
<keyword evidence="11" id="KW-0511">Multifunctional enzyme</keyword>
<dbReference type="NCBIfam" id="TIGR00083">
    <property type="entry name" value="ribF"/>
    <property type="match status" value="1"/>
</dbReference>
<evidence type="ECO:0000256" key="5">
    <source>
        <dbReference type="ARBA" id="ARBA00022679"/>
    </source>
</evidence>
<dbReference type="Proteomes" id="UP000282930">
    <property type="component" value="Chromosome"/>
</dbReference>
<dbReference type="EMBL" id="CP034791">
    <property type="protein sequence ID" value="AZT90192.1"/>
    <property type="molecule type" value="Genomic_DNA"/>
</dbReference>
<evidence type="ECO:0000256" key="7">
    <source>
        <dbReference type="ARBA" id="ARBA00022741"/>
    </source>
</evidence>